<protein>
    <submittedName>
        <fullName evidence="1">Uncharacterized protein</fullName>
    </submittedName>
</protein>
<name>A0ACB9Y942_PLABR</name>
<gene>
    <name evidence="1" type="ORF">MKS88_003108</name>
</gene>
<proteinExistence type="predicted"/>
<organism evidence="1 2">
    <name type="scientific">Plasmodium brasilianum</name>
    <dbReference type="NCBI Taxonomy" id="5824"/>
    <lineage>
        <taxon>Eukaryota</taxon>
        <taxon>Sar</taxon>
        <taxon>Alveolata</taxon>
        <taxon>Apicomplexa</taxon>
        <taxon>Aconoidasida</taxon>
        <taxon>Haemosporida</taxon>
        <taxon>Plasmodiidae</taxon>
        <taxon>Plasmodium</taxon>
        <taxon>Plasmodium (Plasmodium)</taxon>
    </lineage>
</organism>
<sequence length="232" mass="27154">MCDDAVLLIDQVHLQLVHQIENYECSKMAILFLYTAPKSYMNCKNYNVVNKRNQSLSLNHGEQYCDEDPFCNYFLYNSTRQEIRLCYDKKLVLKNPQYDELWLTSIKEKVFDKLSPSLVNSQGICNHKVGKFFFNTLNEAIKDGKEKMQNFMILNFQANDKTEKKIEGYFCEAIDYFVDREGYVVFDFTKLEHPHQSCLRARKCGLRGSVQPDDSKHEQGINPGDVVEVHKF</sequence>
<dbReference type="Proteomes" id="UP001056978">
    <property type="component" value="Chromosome 10"/>
</dbReference>
<reference evidence="1" key="1">
    <citation type="submission" date="2022-06" db="EMBL/GenBank/DDBJ databases">
        <title>The First Complete Genome of the Simian Malaria Parasite Plasmodium brasilianum.</title>
        <authorList>
            <person name="Bajic M."/>
            <person name="Ravishankar S."/>
        </authorList>
    </citation>
    <scope>NUCLEOTIDE SEQUENCE</scope>
    <source>
        <strain evidence="1">Bolivian I</strain>
    </source>
</reference>
<accession>A0ACB9Y942</accession>
<evidence type="ECO:0000313" key="2">
    <source>
        <dbReference type="Proteomes" id="UP001056978"/>
    </source>
</evidence>
<comment type="caution">
    <text evidence="1">The sequence shown here is derived from an EMBL/GenBank/DDBJ whole genome shotgun (WGS) entry which is preliminary data.</text>
</comment>
<dbReference type="EMBL" id="CM043778">
    <property type="protein sequence ID" value="KAI4837694.1"/>
    <property type="molecule type" value="Genomic_DNA"/>
</dbReference>
<keyword evidence="2" id="KW-1185">Reference proteome</keyword>
<evidence type="ECO:0000313" key="1">
    <source>
        <dbReference type="EMBL" id="KAI4837694.1"/>
    </source>
</evidence>